<evidence type="ECO:0000256" key="4">
    <source>
        <dbReference type="ARBA" id="ARBA00022692"/>
    </source>
</evidence>
<dbReference type="SUPFAM" id="SSF103481">
    <property type="entry name" value="Multidrug resistance efflux transporter EmrE"/>
    <property type="match status" value="2"/>
</dbReference>
<feature type="domain" description="EamA" evidence="8">
    <location>
        <begin position="158"/>
        <end position="294"/>
    </location>
</feature>
<proteinExistence type="inferred from homology"/>
<feature type="transmembrane region" description="Helical" evidence="7">
    <location>
        <begin position="219"/>
        <end position="244"/>
    </location>
</feature>
<comment type="caution">
    <text evidence="9">The sequence shown here is derived from an EMBL/GenBank/DDBJ whole genome shotgun (WGS) entry which is preliminary data.</text>
</comment>
<feature type="transmembrane region" description="Helical" evidence="7">
    <location>
        <begin position="39"/>
        <end position="58"/>
    </location>
</feature>
<dbReference type="Proteomes" id="UP001597326">
    <property type="component" value="Unassembled WGS sequence"/>
</dbReference>
<keyword evidence="10" id="KW-1185">Reference proteome</keyword>
<dbReference type="Gene3D" id="1.10.3730.20">
    <property type="match status" value="1"/>
</dbReference>
<dbReference type="RefSeq" id="WP_343872720.1">
    <property type="nucleotide sequence ID" value="NZ_BAAAIX010000009.1"/>
</dbReference>
<dbReference type="InterPro" id="IPR000620">
    <property type="entry name" value="EamA_dom"/>
</dbReference>
<dbReference type="EMBL" id="JBHUFZ010000011">
    <property type="protein sequence ID" value="MFD1889652.1"/>
    <property type="molecule type" value="Genomic_DNA"/>
</dbReference>
<dbReference type="PANTHER" id="PTHR32322">
    <property type="entry name" value="INNER MEMBRANE TRANSPORTER"/>
    <property type="match status" value="1"/>
</dbReference>
<feature type="transmembrane region" description="Helical" evidence="7">
    <location>
        <begin position="70"/>
        <end position="91"/>
    </location>
</feature>
<feature type="transmembrane region" description="Helical" evidence="7">
    <location>
        <begin position="157"/>
        <end position="176"/>
    </location>
</feature>
<evidence type="ECO:0000256" key="2">
    <source>
        <dbReference type="ARBA" id="ARBA00007362"/>
    </source>
</evidence>
<feature type="transmembrane region" description="Helical" evidence="7">
    <location>
        <begin position="188"/>
        <end position="207"/>
    </location>
</feature>
<evidence type="ECO:0000313" key="9">
    <source>
        <dbReference type="EMBL" id="MFD1889652.1"/>
    </source>
</evidence>
<gene>
    <name evidence="9" type="ORF">ACFSCS_05530</name>
</gene>
<evidence type="ECO:0000259" key="8">
    <source>
        <dbReference type="Pfam" id="PF00892"/>
    </source>
</evidence>
<feature type="transmembrane region" description="Helical" evidence="7">
    <location>
        <begin position="123"/>
        <end position="145"/>
    </location>
</feature>
<keyword evidence="6 7" id="KW-0472">Membrane</keyword>
<evidence type="ECO:0000256" key="7">
    <source>
        <dbReference type="SAM" id="Phobius"/>
    </source>
</evidence>
<evidence type="ECO:0000256" key="5">
    <source>
        <dbReference type="ARBA" id="ARBA00022989"/>
    </source>
</evidence>
<dbReference type="Pfam" id="PF00892">
    <property type="entry name" value="EamA"/>
    <property type="match status" value="2"/>
</dbReference>
<sequence length="297" mass="31031">MTDRSRAVLALVTSMVLFAASYTITKVALVDLGPMTLGTVRFLLATVLIAGWLALTRGFQRPTPRDARQLALGGLLGVTAYFALENLGVAWSTATDATLLSAAFPAVIAIADVLLNKARISPAGWLGIVLAMLGSVAIVLGPALLGGSLATGEAPRRLWGDLLILLAAVVWALYTFATREVVGRYSSWTTVLWQDGVGALAFIPLALTEAHTWHAPRHPVATISAVAVLTVACSVLAMVCYALAVRHLPTAVVAASINLVPLFGLVIALLVLHEAVVWPQVAGGLVVIAGVLLTHRG</sequence>
<evidence type="ECO:0000256" key="6">
    <source>
        <dbReference type="ARBA" id="ARBA00023136"/>
    </source>
</evidence>
<comment type="subcellular location">
    <subcellularLocation>
        <location evidence="1">Cell membrane</location>
        <topology evidence="1">Multi-pass membrane protein</topology>
    </subcellularLocation>
</comment>
<evidence type="ECO:0000256" key="3">
    <source>
        <dbReference type="ARBA" id="ARBA00022475"/>
    </source>
</evidence>
<dbReference type="InterPro" id="IPR050638">
    <property type="entry name" value="AA-Vitamin_Transporters"/>
</dbReference>
<protein>
    <submittedName>
        <fullName evidence="9">DMT family transporter</fullName>
    </submittedName>
</protein>
<reference evidence="10" key="1">
    <citation type="journal article" date="2019" name="Int. J. Syst. Evol. Microbiol.">
        <title>The Global Catalogue of Microorganisms (GCM) 10K type strain sequencing project: providing services to taxonomists for standard genome sequencing and annotation.</title>
        <authorList>
            <consortium name="The Broad Institute Genomics Platform"/>
            <consortium name="The Broad Institute Genome Sequencing Center for Infectious Disease"/>
            <person name="Wu L."/>
            <person name="Ma J."/>
        </authorList>
    </citation>
    <scope>NUCLEOTIDE SEQUENCE [LARGE SCALE GENOMIC DNA]</scope>
    <source>
        <strain evidence="10">CAIM 431</strain>
    </source>
</reference>
<name>A0ABW4RTZ6_9ACTN</name>
<organism evidence="9 10">
    <name type="scientific">Luteococcus peritonei</name>
    <dbReference type="NCBI Taxonomy" id="88874"/>
    <lineage>
        <taxon>Bacteria</taxon>
        <taxon>Bacillati</taxon>
        <taxon>Actinomycetota</taxon>
        <taxon>Actinomycetes</taxon>
        <taxon>Propionibacteriales</taxon>
        <taxon>Propionibacteriaceae</taxon>
        <taxon>Luteococcus</taxon>
    </lineage>
</organism>
<evidence type="ECO:0000256" key="1">
    <source>
        <dbReference type="ARBA" id="ARBA00004651"/>
    </source>
</evidence>
<feature type="domain" description="EamA" evidence="8">
    <location>
        <begin position="7"/>
        <end position="139"/>
    </location>
</feature>
<accession>A0ABW4RTZ6</accession>
<keyword evidence="4 7" id="KW-0812">Transmembrane</keyword>
<dbReference type="PANTHER" id="PTHR32322:SF18">
    <property type="entry name" value="S-ADENOSYLMETHIONINE_S-ADENOSYLHOMOCYSTEINE TRANSPORTER"/>
    <property type="match status" value="1"/>
</dbReference>
<keyword evidence="3" id="KW-1003">Cell membrane</keyword>
<feature type="transmembrane region" description="Helical" evidence="7">
    <location>
        <begin position="97"/>
        <end position="116"/>
    </location>
</feature>
<evidence type="ECO:0000313" key="10">
    <source>
        <dbReference type="Proteomes" id="UP001597326"/>
    </source>
</evidence>
<dbReference type="InterPro" id="IPR037185">
    <property type="entry name" value="EmrE-like"/>
</dbReference>
<keyword evidence="5 7" id="KW-1133">Transmembrane helix</keyword>
<comment type="similarity">
    <text evidence="2">Belongs to the EamA transporter family.</text>
</comment>
<feature type="transmembrane region" description="Helical" evidence="7">
    <location>
        <begin position="251"/>
        <end position="271"/>
    </location>
</feature>
<feature type="transmembrane region" description="Helical" evidence="7">
    <location>
        <begin position="277"/>
        <end position="294"/>
    </location>
</feature>